<dbReference type="SUPFAM" id="SSF52540">
    <property type="entry name" value="P-loop containing nucleoside triphosphate hydrolases"/>
    <property type="match status" value="1"/>
</dbReference>
<dbReference type="FunFam" id="3.40.50.300:FF:000888">
    <property type="entry name" value="GPN-loop GTPase 1"/>
    <property type="match status" value="1"/>
</dbReference>
<comment type="similarity">
    <text evidence="1 9">Belongs to the GPN-loop GTPase family.</text>
</comment>
<dbReference type="GO" id="GO:0005634">
    <property type="term" value="C:nucleus"/>
    <property type="evidence" value="ECO:0007669"/>
    <property type="project" value="UniProtKB-SubCell"/>
</dbReference>
<protein>
    <recommendedName>
        <fullName evidence="9">GPN-loop GTPase</fullName>
        <ecNumber evidence="9">3.6.5.-</ecNumber>
    </recommendedName>
</protein>
<organism evidence="11">
    <name type="scientific">Chromera velia CCMP2878</name>
    <dbReference type="NCBI Taxonomy" id="1169474"/>
    <lineage>
        <taxon>Eukaryota</taxon>
        <taxon>Sar</taxon>
        <taxon>Alveolata</taxon>
        <taxon>Colpodellida</taxon>
        <taxon>Chromeraceae</taxon>
        <taxon>Chromera</taxon>
    </lineage>
</organism>
<evidence type="ECO:0000256" key="8">
    <source>
        <dbReference type="ARBA" id="ARBA00055682"/>
    </source>
</evidence>
<dbReference type="GO" id="GO:0003924">
    <property type="term" value="F:GTPase activity"/>
    <property type="evidence" value="ECO:0007669"/>
    <property type="project" value="InterPro"/>
</dbReference>
<keyword evidence="4 9" id="KW-0378">Hydrolase</keyword>
<keyword evidence="5" id="KW-0175">Coiled coil</keyword>
<keyword evidence="3 9" id="KW-0547">Nucleotide-binding</keyword>
<feature type="compositionally biased region" description="Gly residues" evidence="10">
    <location>
        <begin position="351"/>
        <end position="368"/>
    </location>
</feature>
<keyword evidence="7" id="KW-0539">Nucleus</keyword>
<feature type="region of interest" description="Disordered" evidence="10">
    <location>
        <begin position="1"/>
        <end position="47"/>
    </location>
</feature>
<accession>A0A0G4G8A2</accession>
<evidence type="ECO:0000313" key="11">
    <source>
        <dbReference type="EMBL" id="CEM25065.1"/>
    </source>
</evidence>
<evidence type="ECO:0000256" key="9">
    <source>
        <dbReference type="RuleBase" id="RU365059"/>
    </source>
</evidence>
<name>A0A0G4G8A2_9ALVE</name>
<dbReference type="InterPro" id="IPR004130">
    <property type="entry name" value="Gpn"/>
</dbReference>
<dbReference type="EC" id="3.6.5.-" evidence="9"/>
<dbReference type="Pfam" id="PF03029">
    <property type="entry name" value="ATP_bind_1"/>
    <property type="match status" value="1"/>
</dbReference>
<reference evidence="11" key="1">
    <citation type="submission" date="2014-11" db="EMBL/GenBank/DDBJ databases">
        <authorList>
            <person name="Otto D Thomas"/>
            <person name="Naeem Raeece"/>
        </authorList>
    </citation>
    <scope>NUCLEOTIDE SEQUENCE</scope>
</reference>
<evidence type="ECO:0000256" key="7">
    <source>
        <dbReference type="ARBA" id="ARBA00023242"/>
    </source>
</evidence>
<dbReference type="EMBL" id="CDMZ01000981">
    <property type="protein sequence ID" value="CEM25065.1"/>
    <property type="molecule type" value="Genomic_DNA"/>
</dbReference>
<evidence type="ECO:0000256" key="6">
    <source>
        <dbReference type="ARBA" id="ARBA00023134"/>
    </source>
</evidence>
<dbReference type="Gene3D" id="3.40.50.300">
    <property type="entry name" value="P-loop containing nucleotide triphosphate hydrolases"/>
    <property type="match status" value="1"/>
</dbReference>
<feature type="compositionally biased region" description="Basic and acidic residues" evidence="10">
    <location>
        <begin position="412"/>
        <end position="423"/>
    </location>
</feature>
<feature type="region of interest" description="Disordered" evidence="10">
    <location>
        <begin position="330"/>
        <end position="423"/>
    </location>
</feature>
<keyword evidence="2 9" id="KW-0963">Cytoplasm</keyword>
<dbReference type="GO" id="GO:0005737">
    <property type="term" value="C:cytoplasm"/>
    <property type="evidence" value="ECO:0007669"/>
    <property type="project" value="UniProtKB-SubCell"/>
</dbReference>
<evidence type="ECO:0000256" key="4">
    <source>
        <dbReference type="ARBA" id="ARBA00022801"/>
    </source>
</evidence>
<evidence type="ECO:0000256" key="1">
    <source>
        <dbReference type="ARBA" id="ARBA00005290"/>
    </source>
</evidence>
<dbReference type="VEuPathDB" id="CryptoDB:Cvel_4336"/>
<proteinExistence type="inferred from homology"/>
<evidence type="ECO:0000256" key="5">
    <source>
        <dbReference type="ARBA" id="ARBA00023054"/>
    </source>
</evidence>
<dbReference type="PANTHER" id="PTHR21231:SF8">
    <property type="entry name" value="GPN-LOOP GTPASE 1"/>
    <property type="match status" value="1"/>
</dbReference>
<dbReference type="InterPro" id="IPR027417">
    <property type="entry name" value="P-loop_NTPase"/>
</dbReference>
<evidence type="ECO:0000256" key="3">
    <source>
        <dbReference type="ARBA" id="ARBA00022741"/>
    </source>
</evidence>
<evidence type="ECO:0000256" key="2">
    <source>
        <dbReference type="ARBA" id="ARBA00022490"/>
    </source>
</evidence>
<dbReference type="InterPro" id="IPR030230">
    <property type="entry name" value="Gpn1/Npa3/XAB1"/>
</dbReference>
<evidence type="ECO:0000256" key="10">
    <source>
        <dbReference type="SAM" id="MobiDB-lite"/>
    </source>
</evidence>
<feature type="compositionally biased region" description="Acidic residues" evidence="10">
    <location>
        <begin position="377"/>
        <end position="402"/>
    </location>
</feature>
<keyword evidence="6 9" id="KW-0342">GTP-binding</keyword>
<comment type="function">
    <text evidence="8 9">Small GTPase required for proper nuclear import of RNA polymerase II (RNAPII). May act at an RNAP assembly step prior to nuclear import.</text>
</comment>
<dbReference type="CDD" id="cd17870">
    <property type="entry name" value="GPN1"/>
    <property type="match status" value="1"/>
</dbReference>
<gene>
    <name evidence="11" type="ORF">Cvel_4336</name>
</gene>
<sequence>MEVDSGETAQLGGRGDGSEMKDGSGDTQGAASSSSASAPSSSTPESVPKLPVCLLILGMAGSGKTTFTRRLYSYLMSQKKSVYSINLDPAVVNVPYPINIDIRDTVKYKQVMKQYQLGPNGAILTSLNLYATKFDQVLDLVSKRSAETDVVLIDTPGQIEVFNWSASGGLITEALAASFPTVAVYVLDSERCQKPITFMSNMMYACSILYKTSLPFLSVFNKIDVAPCDDQLRWMQDADEFLGAVQTEGSYLADLSRSMALVLEEYYRSLRVVSVSSLTGVGFSGLEGALSECVEDYKNEYQPYLEQRKKARKDAARSAAMDNFQKLQEDLKKGKQPVGRPGDLDMFGPGAISGPGPSMGGMQKGAGAAGRKPADPAPEEDEEDEWEDEDEDCESGDGEMDEEGLKKKQGKGKGDAGGRAASEEACRLMSGLQLREDEPN</sequence>
<comment type="subunit">
    <text evidence="9">Binds to RNA polymerase II.</text>
</comment>
<feature type="compositionally biased region" description="Low complexity" evidence="10">
    <location>
        <begin position="30"/>
        <end position="42"/>
    </location>
</feature>
<dbReference type="PANTHER" id="PTHR21231">
    <property type="entry name" value="XPA-BINDING PROTEIN 1-RELATED"/>
    <property type="match status" value="1"/>
</dbReference>
<dbReference type="AlphaFoldDB" id="A0A0G4G8A2"/>
<dbReference type="GO" id="GO:0005525">
    <property type="term" value="F:GTP binding"/>
    <property type="evidence" value="ECO:0007669"/>
    <property type="project" value="UniProtKB-KW"/>
</dbReference>
<dbReference type="PhylomeDB" id="A0A0G4G8A2"/>
<comment type="subcellular location">
    <subcellularLocation>
        <location evidence="9">Cytoplasm</location>
    </subcellularLocation>
    <subcellularLocation>
        <location evidence="9">Nucleus</location>
    </subcellularLocation>
</comment>